<evidence type="ECO:0000256" key="8">
    <source>
        <dbReference type="ARBA" id="ARBA00022640"/>
    </source>
</evidence>
<evidence type="ECO:0000313" key="15">
    <source>
        <dbReference type="Proteomes" id="UP000321393"/>
    </source>
</evidence>
<evidence type="ECO:0000256" key="6">
    <source>
        <dbReference type="ARBA" id="ARBA00022452"/>
    </source>
</evidence>
<evidence type="ECO:0000256" key="5">
    <source>
        <dbReference type="ARBA" id="ARBA00022448"/>
    </source>
</evidence>
<comment type="caution">
    <text evidence="14">The sequence shown here is derived from an EMBL/GenBank/DDBJ whole genome shotgun (WGS) entry which is preliminary data.</text>
</comment>
<dbReference type="STRING" id="1194695.A0A5A7SRK5"/>
<dbReference type="GO" id="GO:0034765">
    <property type="term" value="P:regulation of monoatomic ion transmembrane transport"/>
    <property type="evidence" value="ECO:0007669"/>
    <property type="project" value="InterPro"/>
</dbReference>
<name>A0A5A7SRK5_CUCMM</name>
<sequence length="228" mass="25315">MALEENIILPLPNEETIEIESVTKLEPVASMQKKEGKPQRKGEASLNSNKKLTREVKALLALQAYSSSGGIFILWKEESITVVDSIQDQFSISIRCKFNTSFSGWITGVYDPSSYRLTDQFWWELSGLYVTHRRSLSYSSSPIISTSKSSATSTLAINAGDVKLRASIIDVTIINGPSLNDLALSVEKLGFFIVDYNVPKKNEPFGLIYDKFGTVFLEAGVCNRLGWT</sequence>
<protein>
    <submittedName>
        <fullName evidence="14">Outer envelope pore protein 24</fullName>
    </submittedName>
</protein>
<proteinExistence type="predicted"/>
<dbReference type="GO" id="GO:0015288">
    <property type="term" value="F:porin activity"/>
    <property type="evidence" value="ECO:0007669"/>
    <property type="project" value="UniProtKB-KW"/>
</dbReference>
<keyword evidence="8" id="KW-0934">Plastid</keyword>
<evidence type="ECO:0000256" key="9">
    <source>
        <dbReference type="ARBA" id="ARBA00022692"/>
    </source>
</evidence>
<keyword evidence="11" id="KW-0406">Ion transport</keyword>
<organism evidence="14 15">
    <name type="scientific">Cucumis melo var. makuwa</name>
    <name type="common">Oriental melon</name>
    <dbReference type="NCBI Taxonomy" id="1194695"/>
    <lineage>
        <taxon>Eukaryota</taxon>
        <taxon>Viridiplantae</taxon>
        <taxon>Streptophyta</taxon>
        <taxon>Embryophyta</taxon>
        <taxon>Tracheophyta</taxon>
        <taxon>Spermatophyta</taxon>
        <taxon>Magnoliopsida</taxon>
        <taxon>eudicotyledons</taxon>
        <taxon>Gunneridae</taxon>
        <taxon>Pentapetalae</taxon>
        <taxon>rosids</taxon>
        <taxon>fabids</taxon>
        <taxon>Cucurbitales</taxon>
        <taxon>Cucurbitaceae</taxon>
        <taxon>Benincaseae</taxon>
        <taxon>Cucumis</taxon>
    </lineage>
</organism>
<keyword evidence="13" id="KW-0472">Membrane</keyword>
<keyword evidence="10" id="KW-1002">Plastid outer membrane</keyword>
<evidence type="ECO:0000313" key="14">
    <source>
        <dbReference type="EMBL" id="KAA0033540.1"/>
    </source>
</evidence>
<dbReference type="OrthoDB" id="692400at2759"/>
<comment type="function">
    <text evidence="1">High-conductance voltage-dependent solute channel with a slight selectivity for cations transporting triosephosphates, dicarboxylic acids, ATP, inorganic phosphate (Pi), sugars, and positively or negatively charged amino acids.</text>
</comment>
<evidence type="ECO:0000256" key="4">
    <source>
        <dbReference type="ARBA" id="ARBA00011593"/>
    </source>
</evidence>
<dbReference type="InterPro" id="IPR034626">
    <property type="entry name" value="OEP24"/>
</dbReference>
<dbReference type="GO" id="GO:0046930">
    <property type="term" value="C:pore complex"/>
    <property type="evidence" value="ECO:0007669"/>
    <property type="project" value="UniProtKB-KW"/>
</dbReference>
<dbReference type="PANTHER" id="PTHR35284:SF1">
    <property type="entry name" value="OUTER ENVELOPE PORE PROTEIN 24A, CHLOROPLASTIC-RELATED"/>
    <property type="match status" value="1"/>
</dbReference>
<keyword evidence="9" id="KW-0812">Transmembrane</keyword>
<dbReference type="AlphaFoldDB" id="A0A5A7SRK5"/>
<keyword evidence="7" id="KW-0150">Chloroplast</keyword>
<keyword evidence="12" id="KW-0626">Porin</keyword>
<evidence type="ECO:0000256" key="13">
    <source>
        <dbReference type="ARBA" id="ARBA00023136"/>
    </source>
</evidence>
<dbReference type="Proteomes" id="UP000321393">
    <property type="component" value="Unassembled WGS sequence"/>
</dbReference>
<evidence type="ECO:0000256" key="1">
    <source>
        <dbReference type="ARBA" id="ARBA00002327"/>
    </source>
</evidence>
<evidence type="ECO:0000256" key="2">
    <source>
        <dbReference type="ARBA" id="ARBA00004396"/>
    </source>
</evidence>
<dbReference type="EMBL" id="SSTE01020856">
    <property type="protein sequence ID" value="KAA0033540.1"/>
    <property type="molecule type" value="Genomic_DNA"/>
</dbReference>
<gene>
    <name evidence="14" type="ORF">E6C27_scaffold261G00880</name>
</gene>
<comment type="subcellular location">
    <subcellularLocation>
        <location evidence="2">Plastid</location>
        <location evidence="2">Chloroplast outer membrane</location>
        <topology evidence="2">Multi-pass membrane protein</topology>
    </subcellularLocation>
    <subcellularLocation>
        <location evidence="3">Plastid</location>
        <location evidence="3">Etioplast membrane</location>
        <topology evidence="3">Multi-pass membrane protein</topology>
    </subcellularLocation>
</comment>
<comment type="subunit">
    <text evidence="4">Homooligomers form large rather nonselective pores in plastidial outer membranes.</text>
</comment>
<dbReference type="PANTHER" id="PTHR35284">
    <property type="entry name" value="OUTER ENVELOPE PORE PROTEIN 24A, CHLOROPLASTIC-RELATED"/>
    <property type="match status" value="1"/>
</dbReference>
<evidence type="ECO:0000256" key="11">
    <source>
        <dbReference type="ARBA" id="ARBA00023065"/>
    </source>
</evidence>
<accession>A0A5A7SRK5</accession>
<evidence type="ECO:0000256" key="10">
    <source>
        <dbReference type="ARBA" id="ARBA00022805"/>
    </source>
</evidence>
<evidence type="ECO:0000256" key="7">
    <source>
        <dbReference type="ARBA" id="ARBA00022528"/>
    </source>
</evidence>
<evidence type="ECO:0000256" key="3">
    <source>
        <dbReference type="ARBA" id="ARBA00004441"/>
    </source>
</evidence>
<reference evidence="14 15" key="1">
    <citation type="submission" date="2019-08" db="EMBL/GenBank/DDBJ databases">
        <title>Draft genome sequences of two oriental melons (Cucumis melo L. var makuwa).</title>
        <authorList>
            <person name="Kwon S.-Y."/>
        </authorList>
    </citation>
    <scope>NUCLEOTIDE SEQUENCE [LARGE SCALE GENOMIC DNA]</scope>
    <source>
        <strain evidence="15">cv. SW 3</strain>
        <tissue evidence="14">Leaf</tissue>
    </source>
</reference>
<evidence type="ECO:0000256" key="12">
    <source>
        <dbReference type="ARBA" id="ARBA00023114"/>
    </source>
</evidence>
<keyword evidence="5" id="KW-0813">Transport</keyword>
<keyword evidence="6" id="KW-1134">Transmembrane beta strand</keyword>
<dbReference type="GO" id="GO:0009707">
    <property type="term" value="C:chloroplast outer membrane"/>
    <property type="evidence" value="ECO:0007669"/>
    <property type="project" value="UniProtKB-SubCell"/>
</dbReference>
<dbReference type="GO" id="GO:0034426">
    <property type="term" value="C:etioplast membrane"/>
    <property type="evidence" value="ECO:0007669"/>
    <property type="project" value="UniProtKB-SubCell"/>
</dbReference>
<dbReference type="GO" id="GO:0022843">
    <property type="term" value="F:voltage-gated monoatomic cation channel activity"/>
    <property type="evidence" value="ECO:0007669"/>
    <property type="project" value="InterPro"/>
</dbReference>